<evidence type="ECO:0000313" key="2">
    <source>
        <dbReference type="Proteomes" id="UP000799755"/>
    </source>
</evidence>
<feature type="non-terminal residue" evidence="1">
    <location>
        <position position="70"/>
    </location>
</feature>
<evidence type="ECO:0000313" key="1">
    <source>
        <dbReference type="EMBL" id="KAF2463929.1"/>
    </source>
</evidence>
<dbReference type="Proteomes" id="UP000799755">
    <property type="component" value="Unassembled WGS sequence"/>
</dbReference>
<proteinExistence type="predicted"/>
<keyword evidence="2" id="KW-1185">Reference proteome</keyword>
<gene>
    <name evidence="1" type="ORF">BDR25DRAFT_179435</name>
</gene>
<feature type="non-terminal residue" evidence="1">
    <location>
        <position position="1"/>
    </location>
</feature>
<organism evidence="1 2">
    <name type="scientific">Lindgomyces ingoldianus</name>
    <dbReference type="NCBI Taxonomy" id="673940"/>
    <lineage>
        <taxon>Eukaryota</taxon>
        <taxon>Fungi</taxon>
        <taxon>Dikarya</taxon>
        <taxon>Ascomycota</taxon>
        <taxon>Pezizomycotina</taxon>
        <taxon>Dothideomycetes</taxon>
        <taxon>Pleosporomycetidae</taxon>
        <taxon>Pleosporales</taxon>
        <taxon>Lindgomycetaceae</taxon>
        <taxon>Lindgomyces</taxon>
    </lineage>
</organism>
<protein>
    <submittedName>
        <fullName evidence="1">Uncharacterized protein</fullName>
    </submittedName>
</protein>
<dbReference type="EMBL" id="MU003544">
    <property type="protein sequence ID" value="KAF2463929.1"/>
    <property type="molecule type" value="Genomic_DNA"/>
</dbReference>
<accession>A0ACB6QAH1</accession>
<comment type="caution">
    <text evidence="1">The sequence shown here is derived from an EMBL/GenBank/DDBJ whole genome shotgun (WGS) entry which is preliminary data.</text>
</comment>
<sequence>EGVAKLLLGKDVNVNARGGRCSNALQVASYQGHKQIVKLLLDKSANVNAQGGGYGNAIRAASLEGHEQIV</sequence>
<reference evidence="1" key="1">
    <citation type="journal article" date="2020" name="Stud. Mycol.">
        <title>101 Dothideomycetes genomes: a test case for predicting lifestyles and emergence of pathogens.</title>
        <authorList>
            <person name="Haridas S."/>
            <person name="Albert R."/>
            <person name="Binder M."/>
            <person name="Bloem J."/>
            <person name="Labutti K."/>
            <person name="Salamov A."/>
            <person name="Andreopoulos B."/>
            <person name="Baker S."/>
            <person name="Barry K."/>
            <person name="Bills G."/>
            <person name="Bluhm B."/>
            <person name="Cannon C."/>
            <person name="Castanera R."/>
            <person name="Culley D."/>
            <person name="Daum C."/>
            <person name="Ezra D."/>
            <person name="Gonzalez J."/>
            <person name="Henrissat B."/>
            <person name="Kuo A."/>
            <person name="Liang C."/>
            <person name="Lipzen A."/>
            <person name="Lutzoni F."/>
            <person name="Magnuson J."/>
            <person name="Mondo S."/>
            <person name="Nolan M."/>
            <person name="Ohm R."/>
            <person name="Pangilinan J."/>
            <person name="Park H.-J."/>
            <person name="Ramirez L."/>
            <person name="Alfaro M."/>
            <person name="Sun H."/>
            <person name="Tritt A."/>
            <person name="Yoshinaga Y."/>
            <person name="Zwiers L.-H."/>
            <person name="Turgeon B."/>
            <person name="Goodwin S."/>
            <person name="Spatafora J."/>
            <person name="Crous P."/>
            <person name="Grigoriev I."/>
        </authorList>
    </citation>
    <scope>NUCLEOTIDE SEQUENCE</scope>
    <source>
        <strain evidence="1">ATCC 200398</strain>
    </source>
</reference>
<name>A0ACB6QAH1_9PLEO</name>